<gene>
    <name evidence="1" type="ORF">CEXT_181591</name>
</gene>
<reference evidence="1 2" key="1">
    <citation type="submission" date="2021-06" db="EMBL/GenBank/DDBJ databases">
        <title>Caerostris extrusa draft genome.</title>
        <authorList>
            <person name="Kono N."/>
            <person name="Arakawa K."/>
        </authorList>
    </citation>
    <scope>NUCLEOTIDE SEQUENCE [LARGE SCALE GENOMIC DNA]</scope>
</reference>
<comment type="caution">
    <text evidence="1">The sequence shown here is derived from an EMBL/GenBank/DDBJ whole genome shotgun (WGS) entry which is preliminary data.</text>
</comment>
<dbReference type="AlphaFoldDB" id="A0AAV4VXY3"/>
<evidence type="ECO:0000313" key="1">
    <source>
        <dbReference type="EMBL" id="GIY75321.1"/>
    </source>
</evidence>
<accession>A0AAV4VXY3</accession>
<keyword evidence="2" id="KW-1185">Reference proteome</keyword>
<protein>
    <submittedName>
        <fullName evidence="1">Uncharacterized protein</fullName>
    </submittedName>
</protein>
<evidence type="ECO:0000313" key="2">
    <source>
        <dbReference type="Proteomes" id="UP001054945"/>
    </source>
</evidence>
<dbReference type="EMBL" id="BPLR01015325">
    <property type="protein sequence ID" value="GIY75321.1"/>
    <property type="molecule type" value="Genomic_DNA"/>
</dbReference>
<sequence length="144" mass="16084">MSPTRSNTPNVEMNKLHDPSLSCEWVPGITFPYSTTKFGEFYHMFPHSNNHSVVTARAGAYASCILMSLLFATFPGLSHIDDQIAGPKSLVSQSDSSSLTVEKRHPLVDYEFIQFLIQTEFVEQKALIASGEDFKCNHLVTLSR</sequence>
<organism evidence="1 2">
    <name type="scientific">Caerostris extrusa</name>
    <name type="common">Bark spider</name>
    <name type="synonym">Caerostris bankana</name>
    <dbReference type="NCBI Taxonomy" id="172846"/>
    <lineage>
        <taxon>Eukaryota</taxon>
        <taxon>Metazoa</taxon>
        <taxon>Ecdysozoa</taxon>
        <taxon>Arthropoda</taxon>
        <taxon>Chelicerata</taxon>
        <taxon>Arachnida</taxon>
        <taxon>Araneae</taxon>
        <taxon>Araneomorphae</taxon>
        <taxon>Entelegynae</taxon>
        <taxon>Araneoidea</taxon>
        <taxon>Araneidae</taxon>
        <taxon>Caerostris</taxon>
    </lineage>
</organism>
<dbReference type="Proteomes" id="UP001054945">
    <property type="component" value="Unassembled WGS sequence"/>
</dbReference>
<name>A0AAV4VXY3_CAEEX</name>
<proteinExistence type="predicted"/>